<feature type="domain" description="L-lysine epsilon oxidase C-terminal" evidence="2">
    <location>
        <begin position="311"/>
        <end position="415"/>
    </location>
</feature>
<dbReference type="InterPro" id="IPR041173">
    <property type="entry name" value="LodA_C"/>
</dbReference>
<dbReference type="STRING" id="1348612.A0A397H8B4"/>
<accession>A0A397H8B4</accession>
<feature type="domain" description="L-Lysine epsilon oxidase N-terminal" evidence="1">
    <location>
        <begin position="30"/>
        <end position="87"/>
    </location>
</feature>
<evidence type="ECO:0000259" key="1">
    <source>
        <dbReference type="Pfam" id="PF17990"/>
    </source>
</evidence>
<sequence length="477" mass="55326">MFSRFPYTGIKRFLHNCQADYNKITSFAIYPPLGVASVGNSDDYYVGAAYMLEGNPKFEFKDSQHLVRPHAVRYRIYGFDEKGEVIFDHATYLDWEGDRKELEAVSKKSLSSDGFKDLEDGKRLEESFNANIYGDKAKLGLGKMIMEKEGSILIIGGKGKSGKYYDTSDGSIETKVELKITNKPKELKNREGKSWVIVAAPKYAPGIPNLVPLYQVIWETKHLNRNNPEKYYEKIKTEYYRDIRPIFDAIHKNSWVNKMAFTGHGVGKRGKELFSRVRVPKKLASAVGHSGQTYGYFMPPLSGNDGVAEPSSPDKFLTVTEGQYYHLQQWADGNFYLYEGNKLTEYKYEFKSDYDQSRYLKYKKFSEEGNEDNEKFKEFEEIITSPYEQIEHLKKSALEWSVGGAFFPGIEMTYTAYFKEFEFRYLCIIGKHYFKQRNNNNNNNIFSYIISRIDPYNKVISPGFLMDIWLYLGQTNW</sequence>
<dbReference type="OrthoDB" id="2411172at2759"/>
<dbReference type="Pfam" id="PF17990">
    <property type="entry name" value="LodA_N"/>
    <property type="match status" value="1"/>
</dbReference>
<protein>
    <submittedName>
        <fullName evidence="3">Uncharacterized protein</fullName>
    </submittedName>
</protein>
<keyword evidence="4" id="KW-1185">Reference proteome</keyword>
<dbReference type="Pfam" id="PF18417">
    <property type="entry name" value="LodA_C"/>
    <property type="match status" value="1"/>
</dbReference>
<dbReference type="InterPro" id="IPR041168">
    <property type="entry name" value="LodA_N"/>
</dbReference>
<proteinExistence type="predicted"/>
<organism evidence="3 4">
    <name type="scientific">Diversispora epigaea</name>
    <dbReference type="NCBI Taxonomy" id="1348612"/>
    <lineage>
        <taxon>Eukaryota</taxon>
        <taxon>Fungi</taxon>
        <taxon>Fungi incertae sedis</taxon>
        <taxon>Mucoromycota</taxon>
        <taxon>Glomeromycotina</taxon>
        <taxon>Glomeromycetes</taxon>
        <taxon>Diversisporales</taxon>
        <taxon>Diversisporaceae</taxon>
        <taxon>Diversispora</taxon>
    </lineage>
</organism>
<evidence type="ECO:0000313" key="3">
    <source>
        <dbReference type="EMBL" id="RHZ59321.1"/>
    </source>
</evidence>
<evidence type="ECO:0000313" key="4">
    <source>
        <dbReference type="Proteomes" id="UP000266861"/>
    </source>
</evidence>
<reference evidence="3 4" key="1">
    <citation type="submission" date="2018-08" db="EMBL/GenBank/DDBJ databases">
        <title>Genome and evolution of the arbuscular mycorrhizal fungus Diversispora epigaea (formerly Glomus versiforme) and its bacterial endosymbionts.</title>
        <authorList>
            <person name="Sun X."/>
            <person name="Fei Z."/>
            <person name="Harrison M."/>
        </authorList>
    </citation>
    <scope>NUCLEOTIDE SEQUENCE [LARGE SCALE GENOMIC DNA]</scope>
    <source>
        <strain evidence="3 4">IT104</strain>
    </source>
</reference>
<name>A0A397H8B4_9GLOM</name>
<dbReference type="AlphaFoldDB" id="A0A397H8B4"/>
<evidence type="ECO:0000259" key="2">
    <source>
        <dbReference type="Pfam" id="PF18417"/>
    </source>
</evidence>
<dbReference type="EMBL" id="PQFF01000330">
    <property type="protein sequence ID" value="RHZ59321.1"/>
    <property type="molecule type" value="Genomic_DNA"/>
</dbReference>
<dbReference type="Proteomes" id="UP000266861">
    <property type="component" value="Unassembled WGS sequence"/>
</dbReference>
<comment type="caution">
    <text evidence="3">The sequence shown here is derived from an EMBL/GenBank/DDBJ whole genome shotgun (WGS) entry which is preliminary data.</text>
</comment>
<gene>
    <name evidence="3" type="ORF">Glove_364g4</name>
</gene>